<protein>
    <submittedName>
        <fullName evidence="2">Transposase IS66 family protein</fullName>
    </submittedName>
</protein>
<gene>
    <name evidence="2" type="ORF">SAMN04487955_108159</name>
</gene>
<dbReference type="AlphaFoldDB" id="A0A1I7IZ15"/>
<dbReference type="EMBL" id="FPBP01000008">
    <property type="protein sequence ID" value="SFU78061.1"/>
    <property type="molecule type" value="Genomic_DNA"/>
</dbReference>
<keyword evidence="3" id="KW-1185">Reference proteome</keyword>
<feature type="domain" description="Transposase IS66 central" evidence="1">
    <location>
        <begin position="1"/>
        <end position="47"/>
    </location>
</feature>
<reference evidence="3" key="1">
    <citation type="submission" date="2016-10" db="EMBL/GenBank/DDBJ databases">
        <authorList>
            <person name="Varghese N."/>
            <person name="Submissions S."/>
        </authorList>
    </citation>
    <scope>NUCLEOTIDE SEQUENCE [LARGE SCALE GENOMIC DNA]</scope>
    <source>
        <strain evidence="3">CGMCC 1.6981</strain>
    </source>
</reference>
<proteinExistence type="predicted"/>
<sequence>MDETPIKAGRKVKGKMKEAWFWPLYGDHDENSFTFSSSRAKAHIDKLQARTNYSEPRVKAFWQWCDQQLYRDDLEPTHPLRQAVGYALKREAENLGLVPGMQMDIGSPP</sequence>
<evidence type="ECO:0000259" key="1">
    <source>
        <dbReference type="Pfam" id="PF03050"/>
    </source>
</evidence>
<dbReference type="InterPro" id="IPR004291">
    <property type="entry name" value="Transposase_IS66_central"/>
</dbReference>
<evidence type="ECO:0000313" key="3">
    <source>
        <dbReference type="Proteomes" id="UP000198693"/>
    </source>
</evidence>
<evidence type="ECO:0000313" key="2">
    <source>
        <dbReference type="EMBL" id="SFU78061.1"/>
    </source>
</evidence>
<name>A0A1I7IZ15_9GAMM</name>
<dbReference type="Pfam" id="PF03050">
    <property type="entry name" value="DDE_Tnp_IS66"/>
    <property type="match status" value="1"/>
</dbReference>
<organism evidence="2 3">
    <name type="scientific">Halomonas korlensis</name>
    <dbReference type="NCBI Taxonomy" id="463301"/>
    <lineage>
        <taxon>Bacteria</taxon>
        <taxon>Pseudomonadati</taxon>
        <taxon>Pseudomonadota</taxon>
        <taxon>Gammaproteobacteria</taxon>
        <taxon>Oceanospirillales</taxon>
        <taxon>Halomonadaceae</taxon>
        <taxon>Halomonas</taxon>
    </lineage>
</organism>
<accession>A0A1I7IZ15</accession>
<dbReference type="STRING" id="463301.SAMN04487955_108159"/>
<dbReference type="Proteomes" id="UP000198693">
    <property type="component" value="Unassembled WGS sequence"/>
</dbReference>